<proteinExistence type="predicted"/>
<evidence type="ECO:0000259" key="3">
    <source>
        <dbReference type="Pfam" id="PF00294"/>
    </source>
</evidence>
<organism evidence="4 5">
    <name type="scientific">Candidatus Alectryocaccomicrobium excrementavium</name>
    <dbReference type="NCBI Taxonomy" id="2840668"/>
    <lineage>
        <taxon>Bacteria</taxon>
        <taxon>Bacillati</taxon>
        <taxon>Bacillota</taxon>
        <taxon>Clostridia</taxon>
        <taxon>Candidatus Alectryocaccomicrobium</taxon>
    </lineage>
</organism>
<comment type="caution">
    <text evidence="4">The sequence shown here is derived from an EMBL/GenBank/DDBJ whole genome shotgun (WGS) entry which is preliminary data.</text>
</comment>
<protein>
    <submittedName>
        <fullName evidence="4">Carbohydrate kinase family protein</fullName>
    </submittedName>
</protein>
<reference evidence="4" key="2">
    <citation type="journal article" date="2021" name="PeerJ">
        <title>Extensive microbial diversity within the chicken gut microbiome revealed by metagenomics and culture.</title>
        <authorList>
            <person name="Gilroy R."/>
            <person name="Ravi A."/>
            <person name="Getino M."/>
            <person name="Pursley I."/>
            <person name="Horton D.L."/>
            <person name="Alikhan N.F."/>
            <person name="Baker D."/>
            <person name="Gharbi K."/>
            <person name="Hall N."/>
            <person name="Watson M."/>
            <person name="Adriaenssens E.M."/>
            <person name="Foster-Nyarko E."/>
            <person name="Jarju S."/>
            <person name="Secka A."/>
            <person name="Antonio M."/>
            <person name="Oren A."/>
            <person name="Chaudhuri R.R."/>
            <person name="La Ragione R."/>
            <person name="Hildebrand F."/>
            <person name="Pallen M.J."/>
        </authorList>
    </citation>
    <scope>NUCLEOTIDE SEQUENCE</scope>
    <source>
        <strain evidence="4">13766</strain>
    </source>
</reference>
<dbReference type="Proteomes" id="UP000824140">
    <property type="component" value="Unassembled WGS sequence"/>
</dbReference>
<sequence length="332" mass="36051">MTGTVAIAGNMILDTIKFIDEYPSMLELSAIVSLRRELGGAVCNVGRSLARLDPSIPIQAVGWVGEDEAGDYLLAEMRRFPSIDVSQVRRGGVTSFSDVMTLRSTGERTFFTYKGADNRLMPEDFPTENIALLHIGYALLLDRLDAPDARYGTQMARALAEAQARGTQTMLDVVSEAGNRYQTIVPHSLRHADYLCVNENEAGRIAGVALREGDRLCAERLSEACAILKRMGARRWVVIHMPELACGMDEGGQFFRVGTLQLPDGFIKSSVGAGDAFAAGILYAIYRGLSLEDALRMANAAAACSLGGEDSNCGVKLAKEAIQLYGQMEERK</sequence>
<dbReference type="PANTHER" id="PTHR10584">
    <property type="entry name" value="SUGAR KINASE"/>
    <property type="match status" value="1"/>
</dbReference>
<dbReference type="SUPFAM" id="SSF53613">
    <property type="entry name" value="Ribokinase-like"/>
    <property type="match status" value="1"/>
</dbReference>
<accession>A0A9D1K6N9</accession>
<feature type="domain" description="Carbohydrate kinase PfkB" evidence="3">
    <location>
        <begin position="25"/>
        <end position="307"/>
    </location>
</feature>
<dbReference type="PROSITE" id="PS00584">
    <property type="entry name" value="PFKB_KINASES_2"/>
    <property type="match status" value="1"/>
</dbReference>
<keyword evidence="2 4" id="KW-0418">Kinase</keyword>
<gene>
    <name evidence="4" type="ORF">IAA84_11160</name>
</gene>
<dbReference type="InterPro" id="IPR011611">
    <property type="entry name" value="PfkB_dom"/>
</dbReference>
<evidence type="ECO:0000256" key="1">
    <source>
        <dbReference type="ARBA" id="ARBA00022679"/>
    </source>
</evidence>
<dbReference type="EMBL" id="DVJN01000214">
    <property type="protein sequence ID" value="HIS93566.1"/>
    <property type="molecule type" value="Genomic_DNA"/>
</dbReference>
<reference evidence="4" key="1">
    <citation type="submission" date="2020-10" db="EMBL/GenBank/DDBJ databases">
        <authorList>
            <person name="Gilroy R."/>
        </authorList>
    </citation>
    <scope>NUCLEOTIDE SEQUENCE</scope>
    <source>
        <strain evidence="4">13766</strain>
    </source>
</reference>
<dbReference type="GO" id="GO:0005829">
    <property type="term" value="C:cytosol"/>
    <property type="evidence" value="ECO:0007669"/>
    <property type="project" value="TreeGrafter"/>
</dbReference>
<evidence type="ECO:0000313" key="4">
    <source>
        <dbReference type="EMBL" id="HIS93566.1"/>
    </source>
</evidence>
<dbReference type="GO" id="GO:0016301">
    <property type="term" value="F:kinase activity"/>
    <property type="evidence" value="ECO:0007669"/>
    <property type="project" value="UniProtKB-KW"/>
</dbReference>
<dbReference type="InterPro" id="IPR029056">
    <property type="entry name" value="Ribokinase-like"/>
</dbReference>
<dbReference type="Gene3D" id="3.40.1190.20">
    <property type="match status" value="1"/>
</dbReference>
<evidence type="ECO:0000313" key="5">
    <source>
        <dbReference type="Proteomes" id="UP000824140"/>
    </source>
</evidence>
<evidence type="ECO:0000256" key="2">
    <source>
        <dbReference type="ARBA" id="ARBA00022777"/>
    </source>
</evidence>
<keyword evidence="1" id="KW-0808">Transferase</keyword>
<dbReference type="AlphaFoldDB" id="A0A9D1K6N9"/>
<name>A0A9D1K6N9_9FIRM</name>
<dbReference type="PANTHER" id="PTHR10584:SF166">
    <property type="entry name" value="RIBOKINASE"/>
    <property type="match status" value="1"/>
</dbReference>
<dbReference type="InterPro" id="IPR002173">
    <property type="entry name" value="Carboh/pur_kinase_PfkB_CS"/>
</dbReference>
<dbReference type="Pfam" id="PF00294">
    <property type="entry name" value="PfkB"/>
    <property type="match status" value="1"/>
</dbReference>